<proteinExistence type="predicted"/>
<organism evidence="2 3">
    <name type="scientific">Biomphalaria glabrata</name>
    <name type="common">Bloodfluke planorb</name>
    <name type="synonym">Freshwater snail</name>
    <dbReference type="NCBI Taxonomy" id="6526"/>
    <lineage>
        <taxon>Eukaryota</taxon>
        <taxon>Metazoa</taxon>
        <taxon>Spiralia</taxon>
        <taxon>Lophotrochozoa</taxon>
        <taxon>Mollusca</taxon>
        <taxon>Gastropoda</taxon>
        <taxon>Heterobranchia</taxon>
        <taxon>Euthyneura</taxon>
        <taxon>Panpulmonata</taxon>
        <taxon>Hygrophila</taxon>
        <taxon>Lymnaeoidea</taxon>
        <taxon>Planorbidae</taxon>
        <taxon>Biomphalaria</taxon>
    </lineage>
</organism>
<keyword evidence="1" id="KW-0472">Membrane</keyword>
<dbReference type="OrthoDB" id="10666504at2759"/>
<keyword evidence="1" id="KW-1133">Transmembrane helix</keyword>
<name>A0A9W2YRG9_BIOGL</name>
<dbReference type="RefSeq" id="XP_055865368.1">
    <property type="nucleotide sequence ID" value="XM_056009393.1"/>
</dbReference>
<dbReference type="GeneID" id="129922675"/>
<dbReference type="AlphaFoldDB" id="A0A9W2YRG9"/>
<protein>
    <submittedName>
        <fullName evidence="3">Uncharacterized protein LOC129922675</fullName>
    </submittedName>
</protein>
<evidence type="ECO:0000256" key="1">
    <source>
        <dbReference type="SAM" id="Phobius"/>
    </source>
</evidence>
<sequence length="207" mass="23265">MYNNMLLNIHRVVNTLTNELCFKDFSREDGHGTFSVQLLDSVEDLVFNISTRGKDVFVQKAIFGAIYSFRTVYIRVLSGTLHLCEVEIYGDCQKPYYGPTCQDICYLSCLDQVCTYEGECFSCVPGHSGIYCQDRNDSDYVTLAARATAEADDSSHTEDYSLKNIYIAMLIQMVLLMCVLFIGNKYFSAQSNPRADAALLSRGPSKP</sequence>
<dbReference type="Proteomes" id="UP001165740">
    <property type="component" value="Chromosome 14"/>
</dbReference>
<reference evidence="3" key="1">
    <citation type="submission" date="2025-08" db="UniProtKB">
        <authorList>
            <consortium name="RefSeq"/>
        </authorList>
    </citation>
    <scope>IDENTIFICATION</scope>
</reference>
<evidence type="ECO:0000313" key="3">
    <source>
        <dbReference type="RefSeq" id="XP_055865368.1"/>
    </source>
</evidence>
<gene>
    <name evidence="3" type="primary">LOC129922675</name>
</gene>
<evidence type="ECO:0000313" key="2">
    <source>
        <dbReference type="Proteomes" id="UP001165740"/>
    </source>
</evidence>
<feature type="transmembrane region" description="Helical" evidence="1">
    <location>
        <begin position="165"/>
        <end position="184"/>
    </location>
</feature>
<keyword evidence="1" id="KW-0812">Transmembrane</keyword>
<keyword evidence="2" id="KW-1185">Reference proteome</keyword>
<accession>A0A9W2YRG9</accession>